<dbReference type="PANTHER" id="PTHR22996">
    <property type="entry name" value="MAHOGUNIN"/>
    <property type="match status" value="1"/>
</dbReference>
<evidence type="ECO:0000256" key="1">
    <source>
        <dbReference type="PROSITE-ProRule" id="PRU00175"/>
    </source>
</evidence>
<dbReference type="EMBL" id="BRXY01000444">
    <property type="protein sequence ID" value="GMH95450.1"/>
    <property type="molecule type" value="Genomic_DNA"/>
</dbReference>
<dbReference type="AlphaFoldDB" id="A0A9W7EYS7"/>
<sequence>MGSGASAVSSQSISLTGSHRAPPYHVTQLIITTPETPDEVLNELNLQTLAEQSLSYLQPGSQSQSQSLTPSNQQHLGASHLPHTSLSKHVLKTTFPNSPLTLTPVDSPDGQSSSLTTVTLSYTSQSSTIIYLSLQPQTILEDCSFRLLSDMVTSPVFYPPGKVSYPITLNFDEYKPQVIGYHILECSSSTSSTDFWPNWEEGLFKDNESICCMFDLSYGDVVKSELSSTFLVLNGAIHDLTESKKIYGLGLDSTTTAESESRTCVICLSEEKSYACRPCMHLCVCEDCAGELIKVANVKCPMCRGDVEGIVKVQL</sequence>
<feature type="region of interest" description="Disordered" evidence="2">
    <location>
        <begin position="56"/>
        <end position="79"/>
    </location>
</feature>
<dbReference type="Proteomes" id="UP001165085">
    <property type="component" value="Unassembled WGS sequence"/>
</dbReference>
<dbReference type="PANTHER" id="PTHR22996:SF0">
    <property type="entry name" value="RE60872P-RELATED"/>
    <property type="match status" value="1"/>
</dbReference>
<name>A0A9W7EYS7_9STRA</name>
<dbReference type="OrthoDB" id="74448at2759"/>
<dbReference type="SUPFAM" id="SSF57850">
    <property type="entry name" value="RING/U-box"/>
    <property type="match status" value="1"/>
</dbReference>
<accession>A0A9W7EYS7</accession>
<evidence type="ECO:0000313" key="4">
    <source>
        <dbReference type="EMBL" id="GMH95450.1"/>
    </source>
</evidence>
<gene>
    <name evidence="4" type="ORF">TrST_g9568</name>
</gene>
<reference evidence="5" key="1">
    <citation type="journal article" date="2023" name="Commun. Biol.">
        <title>Genome analysis of Parmales, the sister group of diatoms, reveals the evolutionary specialization of diatoms from phago-mixotrophs to photoautotrophs.</title>
        <authorList>
            <person name="Ban H."/>
            <person name="Sato S."/>
            <person name="Yoshikawa S."/>
            <person name="Yamada K."/>
            <person name="Nakamura Y."/>
            <person name="Ichinomiya M."/>
            <person name="Sato N."/>
            <person name="Blanc-Mathieu R."/>
            <person name="Endo H."/>
            <person name="Kuwata A."/>
            <person name="Ogata H."/>
        </authorList>
    </citation>
    <scope>NUCLEOTIDE SEQUENCE [LARGE SCALE GENOMIC DNA]</scope>
    <source>
        <strain evidence="5">NIES 3701</strain>
    </source>
</reference>
<keyword evidence="1" id="KW-0862">Zinc</keyword>
<dbReference type="InterPro" id="IPR013083">
    <property type="entry name" value="Znf_RING/FYVE/PHD"/>
</dbReference>
<dbReference type="InterPro" id="IPR001841">
    <property type="entry name" value="Znf_RING"/>
</dbReference>
<dbReference type="GO" id="GO:0061630">
    <property type="term" value="F:ubiquitin protein ligase activity"/>
    <property type="evidence" value="ECO:0007669"/>
    <property type="project" value="UniProtKB-EC"/>
</dbReference>
<dbReference type="Gene3D" id="3.30.40.10">
    <property type="entry name" value="Zinc/RING finger domain, C3HC4 (zinc finger)"/>
    <property type="match status" value="1"/>
</dbReference>
<organism evidence="4 5">
    <name type="scientific">Triparma strigata</name>
    <dbReference type="NCBI Taxonomy" id="1606541"/>
    <lineage>
        <taxon>Eukaryota</taxon>
        <taxon>Sar</taxon>
        <taxon>Stramenopiles</taxon>
        <taxon>Ochrophyta</taxon>
        <taxon>Bolidophyceae</taxon>
        <taxon>Parmales</taxon>
        <taxon>Triparmaceae</taxon>
        <taxon>Triparma</taxon>
    </lineage>
</organism>
<evidence type="ECO:0000256" key="2">
    <source>
        <dbReference type="SAM" id="MobiDB-lite"/>
    </source>
</evidence>
<dbReference type="GO" id="GO:0008270">
    <property type="term" value="F:zinc ion binding"/>
    <property type="evidence" value="ECO:0007669"/>
    <property type="project" value="UniProtKB-KW"/>
</dbReference>
<keyword evidence="1" id="KW-0479">Metal-binding</keyword>
<dbReference type="GO" id="GO:0005737">
    <property type="term" value="C:cytoplasm"/>
    <property type="evidence" value="ECO:0007669"/>
    <property type="project" value="TreeGrafter"/>
</dbReference>
<dbReference type="Pfam" id="PF13920">
    <property type="entry name" value="zf-C3HC4_3"/>
    <property type="match status" value="1"/>
</dbReference>
<feature type="compositionally biased region" description="Low complexity" evidence="2">
    <location>
        <begin position="56"/>
        <end position="74"/>
    </location>
</feature>
<comment type="caution">
    <text evidence="4">The sequence shown here is derived from an EMBL/GenBank/DDBJ whole genome shotgun (WGS) entry which is preliminary data.</text>
</comment>
<keyword evidence="1" id="KW-0863">Zinc-finger</keyword>
<keyword evidence="5" id="KW-1185">Reference proteome</keyword>
<feature type="domain" description="RING-type" evidence="3">
    <location>
        <begin position="264"/>
        <end position="304"/>
    </location>
</feature>
<protein>
    <recommendedName>
        <fullName evidence="3">RING-type domain-containing protein</fullName>
    </recommendedName>
</protein>
<dbReference type="GO" id="GO:0016567">
    <property type="term" value="P:protein ubiquitination"/>
    <property type="evidence" value="ECO:0007669"/>
    <property type="project" value="TreeGrafter"/>
</dbReference>
<dbReference type="PROSITE" id="PS50089">
    <property type="entry name" value="ZF_RING_2"/>
    <property type="match status" value="1"/>
</dbReference>
<evidence type="ECO:0000259" key="3">
    <source>
        <dbReference type="PROSITE" id="PS50089"/>
    </source>
</evidence>
<proteinExistence type="predicted"/>
<evidence type="ECO:0000313" key="5">
    <source>
        <dbReference type="Proteomes" id="UP001165085"/>
    </source>
</evidence>
<dbReference type="InterPro" id="IPR045194">
    <property type="entry name" value="MGRN1/RNF157-like"/>
</dbReference>